<comment type="caution">
    <text evidence="3">The sequence shown here is derived from an EMBL/GenBank/DDBJ whole genome shotgun (WGS) entry which is preliminary data.</text>
</comment>
<protein>
    <submittedName>
        <fullName evidence="3">Uncharacterized protein</fullName>
    </submittedName>
</protein>
<name>A0A2V4U3N9_9BURK</name>
<evidence type="ECO:0000313" key="4">
    <source>
        <dbReference type="Proteomes" id="UP000247772"/>
    </source>
</evidence>
<proteinExistence type="predicted"/>
<gene>
    <name evidence="3" type="ORF">C7410_1321</name>
    <name evidence="2" type="ORF">C7410_1491</name>
    <name evidence="1" type="ORF">C7410_15828</name>
</gene>
<dbReference type="EMBL" id="QJSQ01000049">
    <property type="protein sequence ID" value="PYE13154.1"/>
    <property type="molecule type" value="Genomic_DNA"/>
</dbReference>
<feature type="non-terminal residue" evidence="3">
    <location>
        <position position="31"/>
    </location>
</feature>
<dbReference type="EMBL" id="QJSQ01000032">
    <property type="protein sequence ID" value="PYE15689.1"/>
    <property type="molecule type" value="Genomic_DNA"/>
</dbReference>
<accession>A0A2V4U3N9</accession>
<evidence type="ECO:0000313" key="3">
    <source>
        <dbReference type="EMBL" id="PYE15689.1"/>
    </source>
</evidence>
<sequence>MAVVRYSVDMQRRKQKTMKQLTLAMAVDQCA</sequence>
<organism evidence="3 4">
    <name type="scientific">Paraburkholderia silvatlantica</name>
    <dbReference type="NCBI Taxonomy" id="321895"/>
    <lineage>
        <taxon>Bacteria</taxon>
        <taxon>Pseudomonadati</taxon>
        <taxon>Pseudomonadota</taxon>
        <taxon>Betaproteobacteria</taxon>
        <taxon>Burkholderiales</taxon>
        <taxon>Burkholderiaceae</taxon>
        <taxon>Paraburkholderia</taxon>
    </lineage>
</organism>
<evidence type="ECO:0000313" key="1">
    <source>
        <dbReference type="EMBL" id="PYE12394.1"/>
    </source>
</evidence>
<dbReference type="EMBL" id="QJSQ01000058">
    <property type="protein sequence ID" value="PYE12394.1"/>
    <property type="molecule type" value="Genomic_DNA"/>
</dbReference>
<dbReference type="Proteomes" id="UP000247772">
    <property type="component" value="Unassembled WGS sequence"/>
</dbReference>
<evidence type="ECO:0000313" key="2">
    <source>
        <dbReference type="EMBL" id="PYE13154.1"/>
    </source>
</evidence>
<reference evidence="3 4" key="1">
    <citation type="submission" date="2018-06" db="EMBL/GenBank/DDBJ databases">
        <title>Genomic Encyclopedia of Type Strains, Phase IV (KMG-V): Genome sequencing to study the core and pangenomes of soil and plant-associated prokaryotes.</title>
        <authorList>
            <person name="Whitman W."/>
        </authorList>
    </citation>
    <scope>NUCLEOTIDE SEQUENCE [LARGE SCALE GENOMIC DNA]</scope>
    <source>
        <strain evidence="3 4">SRCL-318</strain>
    </source>
</reference>
<dbReference type="AlphaFoldDB" id="A0A2V4U3N9"/>